<sequence>MEFSKDQKAWVAEWIDRQFDRNRLFPCECSAPAQGDPCICLLHLRAYKTWSSTPRKRRYMISWIEEWLGAEEVALLQAELAKRQSKATKKASI</sequence>
<accession>A0A2P8F1Y6</accession>
<dbReference type="RefSeq" id="WP_106590570.1">
    <property type="nucleotide sequence ID" value="NZ_PYGI01000003.1"/>
</dbReference>
<proteinExistence type="predicted"/>
<keyword evidence="2" id="KW-1185">Reference proteome</keyword>
<comment type="caution">
    <text evidence="1">The sequence shown here is derived from an EMBL/GenBank/DDBJ whole genome shotgun (WGS) entry which is preliminary data.</text>
</comment>
<dbReference type="Proteomes" id="UP000242133">
    <property type="component" value="Unassembled WGS sequence"/>
</dbReference>
<evidence type="ECO:0000313" key="1">
    <source>
        <dbReference type="EMBL" id="PSL15738.1"/>
    </source>
</evidence>
<dbReference type="OrthoDB" id="6089143at2"/>
<protein>
    <submittedName>
        <fullName evidence="1">Uncharacterized protein</fullName>
    </submittedName>
</protein>
<organism evidence="1 2">
    <name type="scientific">Marinobacterium halophilum</name>
    <dbReference type="NCBI Taxonomy" id="267374"/>
    <lineage>
        <taxon>Bacteria</taxon>
        <taxon>Pseudomonadati</taxon>
        <taxon>Pseudomonadota</taxon>
        <taxon>Gammaproteobacteria</taxon>
        <taxon>Oceanospirillales</taxon>
        <taxon>Oceanospirillaceae</taxon>
        <taxon>Marinobacterium</taxon>
    </lineage>
</organism>
<evidence type="ECO:0000313" key="2">
    <source>
        <dbReference type="Proteomes" id="UP000242133"/>
    </source>
</evidence>
<gene>
    <name evidence="1" type="ORF">CLV44_10318</name>
</gene>
<dbReference type="EMBL" id="PYGI01000003">
    <property type="protein sequence ID" value="PSL15738.1"/>
    <property type="molecule type" value="Genomic_DNA"/>
</dbReference>
<reference evidence="1 2" key="1">
    <citation type="submission" date="2018-03" db="EMBL/GenBank/DDBJ databases">
        <title>Genomic Encyclopedia of Archaeal and Bacterial Type Strains, Phase II (KMG-II): from individual species to whole genera.</title>
        <authorList>
            <person name="Goeker M."/>
        </authorList>
    </citation>
    <scope>NUCLEOTIDE SEQUENCE [LARGE SCALE GENOMIC DNA]</scope>
    <source>
        <strain evidence="1 2">DSM 17586</strain>
    </source>
</reference>
<name>A0A2P8F1Y6_9GAMM</name>
<dbReference type="AlphaFoldDB" id="A0A2P8F1Y6"/>